<organism evidence="1 2">
    <name type="scientific">Sesamum alatum</name>
    <dbReference type="NCBI Taxonomy" id="300844"/>
    <lineage>
        <taxon>Eukaryota</taxon>
        <taxon>Viridiplantae</taxon>
        <taxon>Streptophyta</taxon>
        <taxon>Embryophyta</taxon>
        <taxon>Tracheophyta</taxon>
        <taxon>Spermatophyta</taxon>
        <taxon>Magnoliopsida</taxon>
        <taxon>eudicotyledons</taxon>
        <taxon>Gunneridae</taxon>
        <taxon>Pentapetalae</taxon>
        <taxon>asterids</taxon>
        <taxon>lamiids</taxon>
        <taxon>Lamiales</taxon>
        <taxon>Pedaliaceae</taxon>
        <taxon>Sesamum</taxon>
    </lineage>
</organism>
<dbReference type="PANTHER" id="PTHR31479">
    <property type="entry name" value="ALPHA/BETA-HYDROLASES SUPERFAMILY PROTEIN"/>
    <property type="match status" value="1"/>
</dbReference>
<accession>A0AAE2CUW2</accession>
<dbReference type="Proteomes" id="UP001293254">
    <property type="component" value="Unassembled WGS sequence"/>
</dbReference>
<protein>
    <submittedName>
        <fullName evidence="1">GDSL esterase/lipase</fullName>
    </submittedName>
</protein>
<dbReference type="InterPro" id="IPR029058">
    <property type="entry name" value="AB_hydrolase_fold"/>
</dbReference>
<proteinExistence type="predicted"/>
<comment type="caution">
    <text evidence="1">The sequence shown here is derived from an EMBL/GenBank/DDBJ whole genome shotgun (WGS) entry which is preliminary data.</text>
</comment>
<evidence type="ECO:0000313" key="2">
    <source>
        <dbReference type="Proteomes" id="UP001293254"/>
    </source>
</evidence>
<dbReference type="Gene3D" id="3.40.50.1820">
    <property type="entry name" value="alpha/beta hydrolase"/>
    <property type="match status" value="1"/>
</dbReference>
<evidence type="ECO:0000313" key="1">
    <source>
        <dbReference type="EMBL" id="KAK4435486.1"/>
    </source>
</evidence>
<dbReference type="EMBL" id="JACGWO010000002">
    <property type="protein sequence ID" value="KAK4435486.1"/>
    <property type="molecule type" value="Genomic_DNA"/>
</dbReference>
<dbReference type="SUPFAM" id="SSF53474">
    <property type="entry name" value="alpha/beta-Hydrolases"/>
    <property type="match status" value="1"/>
</dbReference>
<dbReference type="AlphaFoldDB" id="A0AAE2CUW2"/>
<keyword evidence="2" id="KW-1185">Reference proteome</keyword>
<reference evidence="1" key="1">
    <citation type="submission" date="2020-06" db="EMBL/GenBank/DDBJ databases">
        <authorList>
            <person name="Li T."/>
            <person name="Hu X."/>
            <person name="Zhang T."/>
            <person name="Song X."/>
            <person name="Zhang H."/>
            <person name="Dai N."/>
            <person name="Sheng W."/>
            <person name="Hou X."/>
            <person name="Wei L."/>
        </authorList>
    </citation>
    <scope>NUCLEOTIDE SEQUENCE</scope>
    <source>
        <strain evidence="1">3651</strain>
        <tissue evidence="1">Leaf</tissue>
    </source>
</reference>
<name>A0AAE2CUW2_9LAMI</name>
<sequence>MSDTEDTFDLSGPVHLTTVDWTNPDDQRSVAASLVKGVYVLHQDRKEGREGCRALAPRWWEFFHFQLCEQLIDKDDFSVFGAIFQLTSGPSDSNRSADQAPSYTIAFRGTIPKSDTFLRDLKLNIRIIRNRLHPASRVETALQAVRDVVATHGSSNVWLAGHSQGAATGMLAGKTMAKTGVFLETFLFNPPFVSHVIKRIKVKKVRHGIRLTRSVITAGLLKMRKYHESNWSGPLSAWWPRLFVNAADWICAEYIGYFEHREWMEKIGAGGIERLAAQHSVGGLVLDAIASTMGKPSEEPVHLIPSASLTVNRSPALHRRETHGIKRWWKDRIEAHGIRQWWRPDLLLESNIYTYM</sequence>
<reference evidence="1" key="2">
    <citation type="journal article" date="2024" name="Plant">
        <title>Genomic evolution and insights into agronomic trait innovations of Sesamum species.</title>
        <authorList>
            <person name="Miao H."/>
            <person name="Wang L."/>
            <person name="Qu L."/>
            <person name="Liu H."/>
            <person name="Sun Y."/>
            <person name="Le M."/>
            <person name="Wang Q."/>
            <person name="Wei S."/>
            <person name="Zheng Y."/>
            <person name="Lin W."/>
            <person name="Duan Y."/>
            <person name="Cao H."/>
            <person name="Xiong S."/>
            <person name="Wang X."/>
            <person name="Wei L."/>
            <person name="Li C."/>
            <person name="Ma Q."/>
            <person name="Ju M."/>
            <person name="Zhao R."/>
            <person name="Li G."/>
            <person name="Mu C."/>
            <person name="Tian Q."/>
            <person name="Mei H."/>
            <person name="Zhang T."/>
            <person name="Gao T."/>
            <person name="Zhang H."/>
        </authorList>
    </citation>
    <scope>NUCLEOTIDE SEQUENCE</scope>
    <source>
        <strain evidence="1">3651</strain>
    </source>
</reference>
<gene>
    <name evidence="1" type="ORF">Salat_0712000</name>
</gene>
<dbReference type="PANTHER" id="PTHR31479:SF2">
    <property type="entry name" value="ALPHA_BETA-HYDROLASES SUPERFAMILY PROTEIN"/>
    <property type="match status" value="1"/>
</dbReference>